<dbReference type="Proteomes" id="UP000886998">
    <property type="component" value="Unassembled WGS sequence"/>
</dbReference>
<dbReference type="PANTHER" id="PTHR45786">
    <property type="entry name" value="DNA BINDING PROTEIN-LIKE"/>
    <property type="match status" value="1"/>
</dbReference>
<dbReference type="PANTHER" id="PTHR45786:SF74">
    <property type="entry name" value="ATP-DEPENDENT DNA HELICASE"/>
    <property type="match status" value="1"/>
</dbReference>
<keyword evidence="2" id="KW-1185">Reference proteome</keyword>
<organism evidence="1 2">
    <name type="scientific">Trichonephila inaurata madagascariensis</name>
    <dbReference type="NCBI Taxonomy" id="2747483"/>
    <lineage>
        <taxon>Eukaryota</taxon>
        <taxon>Metazoa</taxon>
        <taxon>Ecdysozoa</taxon>
        <taxon>Arthropoda</taxon>
        <taxon>Chelicerata</taxon>
        <taxon>Arachnida</taxon>
        <taxon>Araneae</taxon>
        <taxon>Araneomorphae</taxon>
        <taxon>Entelegynae</taxon>
        <taxon>Araneoidea</taxon>
        <taxon>Nephilidae</taxon>
        <taxon>Trichonephila</taxon>
        <taxon>Trichonephila inaurata</taxon>
    </lineage>
</organism>
<sequence>MPRLRRRASNIGRRTQHAQLVHDCRLNRTAEEHSTDNVNLRDQVASTRANENSEQSDQQTLETVLAGVTSQSKLFLRKIRKFNSCFQMTSLGATKIVHNKDGRNFESKFKIQGQVYHQIGSLLPMPDADLELLQIFFMFEEEQQANTRSICNHIEQMEER</sequence>
<dbReference type="AlphaFoldDB" id="A0A8X7CLP3"/>
<name>A0A8X7CLP3_9ARAC</name>
<proteinExistence type="predicted"/>
<comment type="caution">
    <text evidence="1">The sequence shown here is derived from an EMBL/GenBank/DDBJ whole genome shotgun (WGS) entry which is preliminary data.</text>
</comment>
<reference evidence="1" key="1">
    <citation type="submission" date="2020-08" db="EMBL/GenBank/DDBJ databases">
        <title>Multicomponent nature underlies the extraordinary mechanical properties of spider dragline silk.</title>
        <authorList>
            <person name="Kono N."/>
            <person name="Nakamura H."/>
            <person name="Mori M."/>
            <person name="Yoshida Y."/>
            <person name="Ohtoshi R."/>
            <person name="Malay A.D."/>
            <person name="Moran D.A.P."/>
            <person name="Tomita M."/>
            <person name="Numata K."/>
            <person name="Arakawa K."/>
        </authorList>
    </citation>
    <scope>NUCLEOTIDE SEQUENCE</scope>
</reference>
<dbReference type="EMBL" id="BMAV01018142">
    <property type="protein sequence ID" value="GFY70280.1"/>
    <property type="molecule type" value="Genomic_DNA"/>
</dbReference>
<dbReference type="OrthoDB" id="8040188at2759"/>
<evidence type="ECO:0000313" key="1">
    <source>
        <dbReference type="EMBL" id="GFY70280.1"/>
    </source>
</evidence>
<gene>
    <name evidence="1" type="primary">g.5196</name>
    <name evidence="1" type="ORF">TNIN_257151</name>
</gene>
<protein>
    <submittedName>
        <fullName evidence="1">Uncharacterized protein</fullName>
    </submittedName>
</protein>
<accession>A0A8X7CLP3</accession>
<evidence type="ECO:0000313" key="2">
    <source>
        <dbReference type="Proteomes" id="UP000886998"/>
    </source>
</evidence>